<evidence type="ECO:0000313" key="9">
    <source>
        <dbReference type="EMBL" id="ROQ24929.1"/>
    </source>
</evidence>
<name>A0A3N1PA65_9GAMM</name>
<keyword evidence="10" id="KW-1185">Reference proteome</keyword>
<dbReference type="Proteomes" id="UP000268033">
    <property type="component" value="Unassembled WGS sequence"/>
</dbReference>
<reference evidence="9 10" key="1">
    <citation type="submission" date="2018-11" db="EMBL/GenBank/DDBJ databases">
        <title>Genomic Encyclopedia of Type Strains, Phase IV (KMG-IV): sequencing the most valuable type-strain genomes for metagenomic binning, comparative biology and taxonomic classification.</title>
        <authorList>
            <person name="Goeker M."/>
        </authorList>
    </citation>
    <scope>NUCLEOTIDE SEQUENCE [LARGE SCALE GENOMIC DNA]</scope>
    <source>
        <strain evidence="9 10">DSM 21945</strain>
    </source>
</reference>
<dbReference type="AlphaFoldDB" id="A0A3N1PA65"/>
<evidence type="ECO:0000256" key="2">
    <source>
        <dbReference type="ARBA" id="ARBA00022670"/>
    </source>
</evidence>
<keyword evidence="6" id="KW-0862">Zinc</keyword>
<keyword evidence="1" id="KW-0031">Aminopeptidase</keyword>
<dbReference type="CDD" id="cd05660">
    <property type="entry name" value="M28_like_PA"/>
    <property type="match status" value="1"/>
</dbReference>
<keyword evidence="5" id="KW-0378">Hydrolase</keyword>
<sequence>MKTRLSLIAVGLMLASSVNAAVPGDNLSKGLDAQSYGQFVKTLSGDDFQGRLPATEGETKTLAFLQAQYKRLGLKPGFGQSYLQTVPLVSITSHPGALTLGKLKLDYLKDMVINSPKAVTQTEVKDADLVFVGYGIHAPDLGWDDYKGVDVKGKVVVMLVNDPGYATGDKRFDGKAMTYYGRWDYKFDEAARQGAAGALIIHQTAPASYPWSVVENSWGGARYDLAGQDIAKSDFSGWITEDAAKRVFSQAGLDFAKVTADAGKAPTALSLDAKASVAMTSEVKNTESHNVMGILPGQTDETVIITAHWDHLGMDPSHKDDPVYNGAMDNATGTAGLISLAQSLKGLYEGKEKPRRSVAFLAVTAEEQGLLGSKYYVANPSIPLGKTVANINMDSLNVFGPTKDMVVVGQGKTSLERELSAALAKQGRVLVPNDRPEAGGYYRSDHFNFAKAGIPALYAGGGTQPWDSDVAKYRAMMQKRLKGCYHNACDEYQADWDLRGALSDLQALHDVIESLATNRDWPSWQPGAEFSRPPATTAQ</sequence>
<evidence type="ECO:0000256" key="4">
    <source>
        <dbReference type="ARBA" id="ARBA00022729"/>
    </source>
</evidence>
<evidence type="ECO:0000313" key="10">
    <source>
        <dbReference type="Proteomes" id="UP000268033"/>
    </source>
</evidence>
<dbReference type="GO" id="GO:0004177">
    <property type="term" value="F:aminopeptidase activity"/>
    <property type="evidence" value="ECO:0007669"/>
    <property type="project" value="UniProtKB-KW"/>
</dbReference>
<dbReference type="Gene3D" id="3.40.630.10">
    <property type="entry name" value="Zn peptidases"/>
    <property type="match status" value="1"/>
</dbReference>
<dbReference type="GO" id="GO:0046872">
    <property type="term" value="F:metal ion binding"/>
    <property type="evidence" value="ECO:0007669"/>
    <property type="project" value="UniProtKB-KW"/>
</dbReference>
<dbReference type="PANTHER" id="PTHR12147">
    <property type="entry name" value="METALLOPEPTIDASE M28 FAMILY MEMBER"/>
    <property type="match status" value="1"/>
</dbReference>
<dbReference type="InterPro" id="IPR046450">
    <property type="entry name" value="PA_dom_sf"/>
</dbReference>
<dbReference type="GO" id="GO:0008235">
    <property type="term" value="F:metalloexopeptidase activity"/>
    <property type="evidence" value="ECO:0007669"/>
    <property type="project" value="InterPro"/>
</dbReference>
<dbReference type="Gene3D" id="3.50.30.30">
    <property type="match status" value="1"/>
</dbReference>
<evidence type="ECO:0000256" key="6">
    <source>
        <dbReference type="ARBA" id="ARBA00022833"/>
    </source>
</evidence>
<dbReference type="InterPro" id="IPR045175">
    <property type="entry name" value="M28_fam"/>
</dbReference>
<accession>A0A3N1PA65</accession>
<evidence type="ECO:0000256" key="1">
    <source>
        <dbReference type="ARBA" id="ARBA00022438"/>
    </source>
</evidence>
<evidence type="ECO:0000256" key="3">
    <source>
        <dbReference type="ARBA" id="ARBA00022723"/>
    </source>
</evidence>
<comment type="caution">
    <text evidence="9">The sequence shown here is derived from an EMBL/GenBank/DDBJ whole genome shotgun (WGS) entry which is preliminary data.</text>
</comment>
<organism evidence="9 10">
    <name type="scientific">Gallaecimonas pentaromativorans</name>
    <dbReference type="NCBI Taxonomy" id="584787"/>
    <lineage>
        <taxon>Bacteria</taxon>
        <taxon>Pseudomonadati</taxon>
        <taxon>Pseudomonadota</taxon>
        <taxon>Gammaproteobacteria</taxon>
        <taxon>Enterobacterales</taxon>
        <taxon>Gallaecimonadaceae</taxon>
        <taxon>Gallaecimonas</taxon>
    </lineage>
</organism>
<dbReference type="Pfam" id="PF04389">
    <property type="entry name" value="Peptidase_M28"/>
    <property type="match status" value="1"/>
</dbReference>
<dbReference type="RefSeq" id="WP_123421908.1">
    <property type="nucleotide sequence ID" value="NZ_RJUL01000006.1"/>
</dbReference>
<dbReference type="GO" id="GO:0006508">
    <property type="term" value="P:proteolysis"/>
    <property type="evidence" value="ECO:0007669"/>
    <property type="project" value="UniProtKB-KW"/>
</dbReference>
<dbReference type="EMBL" id="RJUL01000006">
    <property type="protein sequence ID" value="ROQ24929.1"/>
    <property type="molecule type" value="Genomic_DNA"/>
</dbReference>
<keyword evidence="3" id="KW-0479">Metal-binding</keyword>
<dbReference type="GO" id="GO:0004180">
    <property type="term" value="F:carboxypeptidase activity"/>
    <property type="evidence" value="ECO:0007669"/>
    <property type="project" value="UniProtKB-KW"/>
</dbReference>
<evidence type="ECO:0000256" key="7">
    <source>
        <dbReference type="SAM" id="SignalP"/>
    </source>
</evidence>
<keyword evidence="2" id="KW-0645">Protease</keyword>
<dbReference type="SUPFAM" id="SSF52025">
    <property type="entry name" value="PA domain"/>
    <property type="match status" value="1"/>
</dbReference>
<dbReference type="PANTHER" id="PTHR12147:SF56">
    <property type="entry name" value="AMINOPEPTIDASE YDR415C-RELATED"/>
    <property type="match status" value="1"/>
</dbReference>
<evidence type="ECO:0000259" key="8">
    <source>
        <dbReference type="Pfam" id="PF04389"/>
    </source>
</evidence>
<gene>
    <name evidence="9" type="ORF">EDC28_106177</name>
</gene>
<evidence type="ECO:0000256" key="5">
    <source>
        <dbReference type="ARBA" id="ARBA00022801"/>
    </source>
</evidence>
<keyword evidence="4 7" id="KW-0732">Signal</keyword>
<feature type="chain" id="PRO_5017943169" evidence="7">
    <location>
        <begin position="21"/>
        <end position="539"/>
    </location>
</feature>
<feature type="domain" description="Peptidase M28" evidence="8">
    <location>
        <begin position="290"/>
        <end position="505"/>
    </location>
</feature>
<feature type="signal peptide" evidence="7">
    <location>
        <begin position="1"/>
        <end position="20"/>
    </location>
</feature>
<dbReference type="SUPFAM" id="SSF53187">
    <property type="entry name" value="Zn-dependent exopeptidases"/>
    <property type="match status" value="1"/>
</dbReference>
<proteinExistence type="predicted"/>
<keyword evidence="9" id="KW-0121">Carboxypeptidase</keyword>
<protein>
    <submittedName>
        <fullName evidence="9">Zn-dependent M28 family amino/carboxypeptidase</fullName>
    </submittedName>
</protein>
<dbReference type="STRING" id="584787.GCA_001247655_04027"/>
<dbReference type="InterPro" id="IPR007484">
    <property type="entry name" value="Peptidase_M28"/>
</dbReference>